<accession>A0A077PCW9</accession>
<evidence type="ECO:0000313" key="2">
    <source>
        <dbReference type="Proteomes" id="UP000028500"/>
    </source>
</evidence>
<dbReference type="EMBL" id="CBSY010000033">
    <property type="protein sequence ID" value="CDH18512.1"/>
    <property type="molecule type" value="Genomic_DNA"/>
</dbReference>
<dbReference type="Proteomes" id="UP000028500">
    <property type="component" value="Unassembled WGS sequence"/>
</dbReference>
<reference evidence="1" key="1">
    <citation type="submission" date="2013-07" db="EMBL/GenBank/DDBJ databases">
        <title>Sub-species coevolution in mutualistic symbiosis.</title>
        <authorList>
            <person name="Murfin K."/>
            <person name="Klassen J."/>
            <person name="Lee M."/>
            <person name="Forst S."/>
            <person name="Stock P."/>
            <person name="Goodrich-Blair H."/>
        </authorList>
    </citation>
    <scope>NUCLEOTIDE SEQUENCE [LARGE SCALE GENOMIC DNA]</scope>
    <source>
        <strain evidence="1">Kraussei Quebec</strain>
    </source>
</reference>
<protein>
    <submittedName>
        <fullName evidence="1">Uncharacterized protein</fullName>
    </submittedName>
</protein>
<comment type="caution">
    <text evidence="1">The sequence shown here is derived from an EMBL/GenBank/DDBJ whole genome shotgun (WGS) entry which is preliminary data.</text>
</comment>
<dbReference type="AlphaFoldDB" id="A0A077PCW9"/>
<evidence type="ECO:0000313" key="1">
    <source>
        <dbReference type="EMBL" id="CDH18512.1"/>
    </source>
</evidence>
<proteinExistence type="predicted"/>
<sequence length="46" mass="5470">MKIIIHKFYLNNEKLNPKKITYFYLFNIDIAIIDCSNNHTITSPAR</sequence>
<name>A0A077PCW9_XENBV</name>
<keyword evidence="2" id="KW-1185">Reference proteome</keyword>
<gene>
    <name evidence="1" type="ORF">XBKQ1_1280063</name>
</gene>
<organism evidence="1 2">
    <name type="scientific">Xenorhabdus bovienii str. kraussei Quebec</name>
    <dbReference type="NCBI Taxonomy" id="1398203"/>
    <lineage>
        <taxon>Bacteria</taxon>
        <taxon>Pseudomonadati</taxon>
        <taxon>Pseudomonadota</taxon>
        <taxon>Gammaproteobacteria</taxon>
        <taxon>Enterobacterales</taxon>
        <taxon>Morganellaceae</taxon>
        <taxon>Xenorhabdus</taxon>
    </lineage>
</organism>
<dbReference type="HOGENOM" id="CLU_3190771_0_0_6"/>